<dbReference type="OrthoDB" id="10266980at2759"/>
<accession>A0A1Z5JBX4</accession>
<comment type="subcellular location">
    <subcellularLocation>
        <location evidence="1">Membrane</location>
        <topology evidence="1">Multi-pass membrane protein</topology>
    </subcellularLocation>
</comment>
<gene>
    <name evidence="9" type="ORF">FisN_22Lh172</name>
</gene>
<evidence type="ECO:0000256" key="2">
    <source>
        <dbReference type="ARBA" id="ARBA00022692"/>
    </source>
</evidence>
<dbReference type="AlphaFoldDB" id="A0A1Z5JBX4"/>
<reference evidence="9 10" key="1">
    <citation type="journal article" date="2015" name="Plant Cell">
        <title>Oil accumulation by the oleaginous diatom Fistulifera solaris as revealed by the genome and transcriptome.</title>
        <authorList>
            <person name="Tanaka T."/>
            <person name="Maeda Y."/>
            <person name="Veluchamy A."/>
            <person name="Tanaka M."/>
            <person name="Abida H."/>
            <person name="Marechal E."/>
            <person name="Bowler C."/>
            <person name="Muto M."/>
            <person name="Sunaga Y."/>
            <person name="Tanaka M."/>
            <person name="Yoshino T."/>
            <person name="Taniguchi T."/>
            <person name="Fukuda Y."/>
            <person name="Nemoto M."/>
            <person name="Matsumoto M."/>
            <person name="Wong P.S."/>
            <person name="Aburatani S."/>
            <person name="Fujibuchi W."/>
        </authorList>
    </citation>
    <scope>NUCLEOTIDE SEQUENCE [LARGE SCALE GENOMIC DNA]</scope>
    <source>
        <strain evidence="9 10">JPCC DA0580</strain>
    </source>
</reference>
<feature type="region of interest" description="Disordered" evidence="6">
    <location>
        <begin position="265"/>
        <end position="290"/>
    </location>
</feature>
<dbReference type="SMART" id="SM00724">
    <property type="entry name" value="TLC"/>
    <property type="match status" value="1"/>
</dbReference>
<feature type="transmembrane region" description="Helical" evidence="7">
    <location>
        <begin position="158"/>
        <end position="177"/>
    </location>
</feature>
<evidence type="ECO:0000256" key="1">
    <source>
        <dbReference type="ARBA" id="ARBA00004141"/>
    </source>
</evidence>
<evidence type="ECO:0000256" key="6">
    <source>
        <dbReference type="SAM" id="MobiDB-lite"/>
    </source>
</evidence>
<dbReference type="InterPro" id="IPR006634">
    <property type="entry name" value="TLC-dom"/>
</dbReference>
<dbReference type="Pfam" id="PF03798">
    <property type="entry name" value="TRAM_LAG1_CLN8"/>
    <property type="match status" value="1"/>
</dbReference>
<protein>
    <recommendedName>
        <fullName evidence="8">TLC domain-containing protein</fullName>
    </recommendedName>
</protein>
<dbReference type="InterPro" id="IPR050846">
    <property type="entry name" value="TLCD"/>
</dbReference>
<evidence type="ECO:0000256" key="3">
    <source>
        <dbReference type="ARBA" id="ARBA00022989"/>
    </source>
</evidence>
<organism evidence="9 10">
    <name type="scientific">Fistulifera solaris</name>
    <name type="common">Oleaginous diatom</name>
    <dbReference type="NCBI Taxonomy" id="1519565"/>
    <lineage>
        <taxon>Eukaryota</taxon>
        <taxon>Sar</taxon>
        <taxon>Stramenopiles</taxon>
        <taxon>Ochrophyta</taxon>
        <taxon>Bacillariophyta</taxon>
        <taxon>Bacillariophyceae</taxon>
        <taxon>Bacillariophycidae</taxon>
        <taxon>Naviculales</taxon>
        <taxon>Naviculaceae</taxon>
        <taxon>Fistulifera</taxon>
    </lineage>
</organism>
<evidence type="ECO:0000313" key="9">
    <source>
        <dbReference type="EMBL" id="GAX11487.1"/>
    </source>
</evidence>
<comment type="caution">
    <text evidence="9">The sequence shown here is derived from an EMBL/GenBank/DDBJ whole genome shotgun (WGS) entry which is preliminary data.</text>
</comment>
<proteinExistence type="predicted"/>
<dbReference type="Proteomes" id="UP000198406">
    <property type="component" value="Unassembled WGS sequence"/>
</dbReference>
<feature type="transmembrane region" description="Helical" evidence="7">
    <location>
        <begin position="231"/>
        <end position="252"/>
    </location>
</feature>
<dbReference type="InParanoid" id="A0A1Z5JBX4"/>
<dbReference type="EMBL" id="BDSP01000041">
    <property type="protein sequence ID" value="GAX11487.1"/>
    <property type="molecule type" value="Genomic_DNA"/>
</dbReference>
<dbReference type="GO" id="GO:0055088">
    <property type="term" value="P:lipid homeostasis"/>
    <property type="evidence" value="ECO:0007669"/>
    <property type="project" value="TreeGrafter"/>
</dbReference>
<feature type="transmembrane region" description="Helical" evidence="7">
    <location>
        <begin position="65"/>
        <end position="86"/>
    </location>
</feature>
<keyword evidence="3 7" id="KW-1133">Transmembrane helix</keyword>
<feature type="domain" description="TLC" evidence="8">
    <location>
        <begin position="56"/>
        <end position="263"/>
    </location>
</feature>
<keyword evidence="4 5" id="KW-0472">Membrane</keyword>
<evidence type="ECO:0000256" key="4">
    <source>
        <dbReference type="ARBA" id="ARBA00023136"/>
    </source>
</evidence>
<dbReference type="PANTHER" id="PTHR13439">
    <property type="entry name" value="CT120 PROTEIN"/>
    <property type="match status" value="1"/>
</dbReference>
<evidence type="ECO:0000259" key="8">
    <source>
        <dbReference type="PROSITE" id="PS50922"/>
    </source>
</evidence>
<evidence type="ECO:0000313" key="10">
    <source>
        <dbReference type="Proteomes" id="UP000198406"/>
    </source>
</evidence>
<keyword evidence="2 5" id="KW-0812">Transmembrane</keyword>
<dbReference type="PANTHER" id="PTHR13439:SF0">
    <property type="entry name" value="TOPOISOMERASE I DAMAGE AFFECTED PROTEIN 4"/>
    <property type="match status" value="1"/>
</dbReference>
<feature type="transmembrane region" description="Helical" evidence="7">
    <location>
        <begin position="189"/>
        <end position="211"/>
    </location>
</feature>
<dbReference type="GO" id="GO:0005783">
    <property type="term" value="C:endoplasmic reticulum"/>
    <property type="evidence" value="ECO:0007669"/>
    <property type="project" value="TreeGrafter"/>
</dbReference>
<evidence type="ECO:0000256" key="7">
    <source>
        <dbReference type="SAM" id="Phobius"/>
    </source>
</evidence>
<name>A0A1Z5JBX4_FISSO</name>
<dbReference type="PROSITE" id="PS50922">
    <property type="entry name" value="TLC"/>
    <property type="match status" value="1"/>
</dbReference>
<evidence type="ECO:0000256" key="5">
    <source>
        <dbReference type="PROSITE-ProRule" id="PRU00205"/>
    </source>
</evidence>
<dbReference type="GO" id="GO:0016020">
    <property type="term" value="C:membrane"/>
    <property type="evidence" value="ECO:0007669"/>
    <property type="project" value="UniProtKB-SubCell"/>
</dbReference>
<keyword evidence="10" id="KW-1185">Reference proteome</keyword>
<feature type="transmembrane region" description="Helical" evidence="7">
    <location>
        <begin position="136"/>
        <end position="152"/>
    </location>
</feature>
<sequence length="290" mass="32743">MIKAEDLLHNSSQAVSPLTQQILRFCQILDDTGAWTWKYRDIAITTVGTLFVVRSICHKKGGIDWYALLHALVSGLGSLACIYLDWESATITGTPEPLRSMQCQGPMTSLHRILPAITLGYSVFDLADGFNLSFDFVLHGGATGLVMLYFCYYDAPHLLGATLTVEVSTIFLTMVRAEIFPDAVSIANMGMFVITFFLFRILLFPCLWFLLVTSMWAEKNNEAYSTCFPPSMIWFSFTIGLVFHVLNFYWFYKILKKVERKMSGKEGTRAGNDLKEVEHTPNGEHDKKKA</sequence>